<evidence type="ECO:0008006" key="7">
    <source>
        <dbReference type="Google" id="ProtNLM"/>
    </source>
</evidence>
<accession>A0A8E2E7Y0</accession>
<dbReference type="InterPro" id="IPR056125">
    <property type="entry name" value="DUF7708"/>
</dbReference>
<dbReference type="Proteomes" id="UP000250266">
    <property type="component" value="Unassembled WGS sequence"/>
</dbReference>
<dbReference type="Pfam" id="PF24809">
    <property type="entry name" value="DUF7708"/>
    <property type="match status" value="1"/>
</dbReference>
<dbReference type="EMBL" id="KV745026">
    <property type="protein sequence ID" value="OCK79032.1"/>
    <property type="molecule type" value="Genomic_DNA"/>
</dbReference>
<keyword evidence="6" id="KW-1185">Reference proteome</keyword>
<dbReference type="PANTHER" id="PTHR10039:SF16">
    <property type="entry name" value="GPI INOSITOL-DEACYLASE"/>
    <property type="match status" value="1"/>
</dbReference>
<evidence type="ECO:0000313" key="6">
    <source>
        <dbReference type="Proteomes" id="UP000250266"/>
    </source>
</evidence>
<feature type="domain" description="DUF7708" evidence="3">
    <location>
        <begin position="96"/>
        <end position="241"/>
    </location>
</feature>
<feature type="domain" description="Nephrocystin 3-like N-terminal" evidence="4">
    <location>
        <begin position="308"/>
        <end position="480"/>
    </location>
</feature>
<protein>
    <recommendedName>
        <fullName evidence="7">NACHT domain-containing protein</fullName>
    </recommendedName>
</protein>
<dbReference type="InterPro" id="IPR056884">
    <property type="entry name" value="NPHP3-like_N"/>
</dbReference>
<gene>
    <name evidence="5" type="ORF">K432DRAFT_300680</name>
</gene>
<evidence type="ECO:0000256" key="1">
    <source>
        <dbReference type="ARBA" id="ARBA00022737"/>
    </source>
</evidence>
<dbReference type="SUPFAM" id="SSF52540">
    <property type="entry name" value="P-loop containing nucleoside triphosphate hydrolases"/>
    <property type="match status" value="1"/>
</dbReference>
<proteinExistence type="predicted"/>
<dbReference type="Pfam" id="PF22939">
    <property type="entry name" value="WHD_GPIID"/>
    <property type="match status" value="1"/>
</dbReference>
<evidence type="ECO:0000259" key="4">
    <source>
        <dbReference type="Pfam" id="PF24883"/>
    </source>
</evidence>
<dbReference type="OrthoDB" id="7464126at2759"/>
<feature type="non-terminal residue" evidence="5">
    <location>
        <position position="681"/>
    </location>
</feature>
<evidence type="ECO:0000313" key="5">
    <source>
        <dbReference type="EMBL" id="OCK79032.1"/>
    </source>
</evidence>
<organism evidence="5 6">
    <name type="scientific">Lepidopterella palustris CBS 459.81</name>
    <dbReference type="NCBI Taxonomy" id="1314670"/>
    <lineage>
        <taxon>Eukaryota</taxon>
        <taxon>Fungi</taxon>
        <taxon>Dikarya</taxon>
        <taxon>Ascomycota</taxon>
        <taxon>Pezizomycotina</taxon>
        <taxon>Dothideomycetes</taxon>
        <taxon>Pleosporomycetidae</taxon>
        <taxon>Mytilinidiales</taxon>
        <taxon>Argynnaceae</taxon>
        <taxon>Lepidopterella</taxon>
    </lineage>
</organism>
<name>A0A8E2E7Y0_9PEZI</name>
<dbReference type="AlphaFoldDB" id="A0A8E2E7Y0"/>
<dbReference type="Gene3D" id="3.40.50.300">
    <property type="entry name" value="P-loop containing nucleotide triphosphate hydrolases"/>
    <property type="match status" value="1"/>
</dbReference>
<feature type="domain" description="GPI inositol-deacylase winged helix" evidence="2">
    <location>
        <begin position="594"/>
        <end position="672"/>
    </location>
</feature>
<keyword evidence="1" id="KW-0677">Repeat</keyword>
<dbReference type="InterPro" id="IPR054471">
    <property type="entry name" value="GPIID_WHD"/>
</dbReference>
<reference evidence="5 6" key="1">
    <citation type="journal article" date="2016" name="Nat. Commun.">
        <title>Ectomycorrhizal ecology is imprinted in the genome of the dominant symbiotic fungus Cenococcum geophilum.</title>
        <authorList>
            <consortium name="DOE Joint Genome Institute"/>
            <person name="Peter M."/>
            <person name="Kohler A."/>
            <person name="Ohm R.A."/>
            <person name="Kuo A."/>
            <person name="Krutzmann J."/>
            <person name="Morin E."/>
            <person name="Arend M."/>
            <person name="Barry K.W."/>
            <person name="Binder M."/>
            <person name="Choi C."/>
            <person name="Clum A."/>
            <person name="Copeland A."/>
            <person name="Grisel N."/>
            <person name="Haridas S."/>
            <person name="Kipfer T."/>
            <person name="LaButti K."/>
            <person name="Lindquist E."/>
            <person name="Lipzen A."/>
            <person name="Maire R."/>
            <person name="Meier B."/>
            <person name="Mihaltcheva S."/>
            <person name="Molinier V."/>
            <person name="Murat C."/>
            <person name="Poggeler S."/>
            <person name="Quandt C.A."/>
            <person name="Sperisen C."/>
            <person name="Tritt A."/>
            <person name="Tisserant E."/>
            <person name="Crous P.W."/>
            <person name="Henrissat B."/>
            <person name="Nehls U."/>
            <person name="Egli S."/>
            <person name="Spatafora J.W."/>
            <person name="Grigoriev I.V."/>
            <person name="Martin F.M."/>
        </authorList>
    </citation>
    <scope>NUCLEOTIDE SEQUENCE [LARGE SCALE GENOMIC DNA]</scope>
    <source>
        <strain evidence="5 6">CBS 459.81</strain>
    </source>
</reference>
<dbReference type="Pfam" id="PF24883">
    <property type="entry name" value="NPHP3_N"/>
    <property type="match status" value="1"/>
</dbReference>
<sequence length="681" mass="77429">MAANAGSQSLVILPEAEPIACIGPGKNYWSLAIAELGHQEAEYIDFDDAGILRRIPWQTVLTEVKQAVEEKKVQFMDKRWAINRKDNRPIILREKLDKIAVSVEKFIQIGDCAVQYDPAHAALPWAGVRFVLKATIIDQQTITGVFDGMELISNLIGRYAIFEQLYLNTQLKTYTGLEKTLVELYKRVMEYLSKAKRFYSRSTAARLARNIILDAKGDFDSLLQRIVEQQREVDYYASLADAECQRANFEDLKQFLAIFGRYSKDMHSKISVLHEHHEEQNMSAILEWLSPVPYIDHHNNIHKDRLEGSGLWLFRKQQYQDWRESSCSSILWLHGIPGSGKTTLLSLIIDHFQNITNFGSQSVAYFYCARSTSERERGNPEEILRSILRQLSCPGPNFPICQPVRLKYGELPCAGFRPRKLTLDESTQLILEVVKSYLSVTIILDALDECNQETLSDFISALKKIVQQSTSTVKVLVSSRASKDIVSQLGDLPQLRIQSHDNADDIKRFVDRRVEEYIQDKKLLGGDVSVQLKKHVIETLAGGAQGIWASLQLQSICGPGIIVEEDVREVLRHLPTDISNVYSTIYDRMSSQLGPKSRLIMNRALKWLLCAQRPLSADELLAALSVDPQGTFSPVSRQNILDMCYNLVIHDDEMDVFRFSHLSVQEYLEKQSEFSSIIAHS</sequence>
<dbReference type="PANTHER" id="PTHR10039">
    <property type="entry name" value="AMELOGENIN"/>
    <property type="match status" value="1"/>
</dbReference>
<dbReference type="InterPro" id="IPR027417">
    <property type="entry name" value="P-loop_NTPase"/>
</dbReference>
<evidence type="ECO:0000259" key="3">
    <source>
        <dbReference type="Pfam" id="PF24809"/>
    </source>
</evidence>
<evidence type="ECO:0000259" key="2">
    <source>
        <dbReference type="Pfam" id="PF22939"/>
    </source>
</evidence>